<reference evidence="1 2" key="1">
    <citation type="submission" date="2019-06" db="EMBL/GenBank/DDBJ databases">
        <title>Discovery of a novel chromosome fission-fusion reversal in muntjac.</title>
        <authorList>
            <person name="Mudd A.B."/>
            <person name="Bredeson J.V."/>
            <person name="Baum R."/>
            <person name="Hockemeyer D."/>
            <person name="Rokhsar D.S."/>
        </authorList>
    </citation>
    <scope>NUCLEOTIDE SEQUENCE [LARGE SCALE GENOMIC DNA]</scope>
    <source>
        <strain evidence="1">UTSW_UCB_Mm</strain>
        <tissue evidence="1">Fibroblast cell line</tissue>
    </source>
</reference>
<accession>A0A5N3WTH3</accession>
<organism evidence="1 2">
    <name type="scientific">Muntiacus muntjak</name>
    <name type="common">Barking deer</name>
    <name type="synonym">Indian muntjac</name>
    <dbReference type="NCBI Taxonomy" id="9888"/>
    <lineage>
        <taxon>Eukaryota</taxon>
        <taxon>Metazoa</taxon>
        <taxon>Chordata</taxon>
        <taxon>Craniata</taxon>
        <taxon>Vertebrata</taxon>
        <taxon>Euteleostomi</taxon>
        <taxon>Mammalia</taxon>
        <taxon>Eutheria</taxon>
        <taxon>Laurasiatheria</taxon>
        <taxon>Artiodactyla</taxon>
        <taxon>Ruminantia</taxon>
        <taxon>Pecora</taxon>
        <taxon>Cervidae</taxon>
        <taxon>Muntiacinae</taxon>
        <taxon>Muntiacus</taxon>
    </lineage>
</organism>
<dbReference type="Proteomes" id="UP000326458">
    <property type="component" value="Unassembled WGS sequence"/>
</dbReference>
<protein>
    <submittedName>
        <fullName evidence="1">Uncharacterized protein</fullName>
    </submittedName>
</protein>
<dbReference type="AlphaFoldDB" id="A0A5N3WTH3"/>
<sequence length="57" mass="6255">MAVYVGMLRVARLCARSPRVLGARVGLPRLWQEARLWGVRPLRGKGKACALSPGHCL</sequence>
<dbReference type="EMBL" id="VCEA01000001">
    <property type="protein sequence ID" value="KAB0365132.1"/>
    <property type="molecule type" value="Genomic_DNA"/>
</dbReference>
<evidence type="ECO:0000313" key="2">
    <source>
        <dbReference type="Proteomes" id="UP000326458"/>
    </source>
</evidence>
<gene>
    <name evidence="1" type="ORF">FD754_009288</name>
</gene>
<comment type="caution">
    <text evidence="1">The sequence shown here is derived from an EMBL/GenBank/DDBJ whole genome shotgun (WGS) entry which is preliminary data.</text>
</comment>
<name>A0A5N3WTH3_MUNMU</name>
<evidence type="ECO:0000313" key="1">
    <source>
        <dbReference type="EMBL" id="KAB0365132.1"/>
    </source>
</evidence>
<keyword evidence="2" id="KW-1185">Reference proteome</keyword>
<proteinExistence type="predicted"/>